<keyword evidence="2" id="KW-1185">Reference proteome</keyword>
<dbReference type="Pfam" id="PF05973">
    <property type="entry name" value="Gp49"/>
    <property type="match status" value="1"/>
</dbReference>
<dbReference type="EMBL" id="JAZEIP010000001">
    <property type="protein sequence ID" value="MEE4038563.1"/>
    <property type="molecule type" value="Genomic_DNA"/>
</dbReference>
<proteinExistence type="predicted"/>
<comment type="caution">
    <text evidence="1">The sequence shown here is derived from an EMBL/GenBank/DDBJ whole genome shotgun (WGS) entry which is preliminary data.</text>
</comment>
<reference evidence="1 2" key="1">
    <citation type="submission" date="2024-01" db="EMBL/GenBank/DDBJ databases">
        <title>Characterization of Pseudomonas viridiflava in Georgia, USA.</title>
        <authorList>
            <person name="Zhao M."/>
            <person name="Dutta B."/>
        </authorList>
    </citation>
    <scope>NUCLEOTIDE SEQUENCE [LARGE SCALE GENOMIC DNA]</scope>
    <source>
        <strain evidence="1 2">21GA0539</strain>
    </source>
</reference>
<dbReference type="RefSeq" id="WP_257013694.1">
    <property type="nucleotide sequence ID" value="NZ_CP077718.1"/>
</dbReference>
<dbReference type="Proteomes" id="UP001343600">
    <property type="component" value="Unassembled WGS sequence"/>
</dbReference>
<evidence type="ECO:0000313" key="2">
    <source>
        <dbReference type="Proteomes" id="UP001343600"/>
    </source>
</evidence>
<name>A0ABU7N0Z8_PSEVI</name>
<sequence length="103" mass="11300">MAMPEDVQDVFGYALHQAQQGNKHTQAVPLKGFSGAGVLEVVEDYDGDTYRAVYTVKFGNAVYALHCFQKKSTSGIKTAQHDIDLIKSRLKAAEEHAKGTKND</sequence>
<protein>
    <submittedName>
        <fullName evidence="1">Type II toxin-antitoxin system RelE/ParE family toxin</fullName>
    </submittedName>
</protein>
<evidence type="ECO:0000313" key="1">
    <source>
        <dbReference type="EMBL" id="MEE4038563.1"/>
    </source>
</evidence>
<dbReference type="InterPro" id="IPR009241">
    <property type="entry name" value="HigB-like"/>
</dbReference>
<accession>A0ABU7N0Z8</accession>
<gene>
    <name evidence="1" type="ORF">V2I87_00530</name>
</gene>
<organism evidence="1 2">
    <name type="scientific">Pseudomonas viridiflava</name>
    <name type="common">Phytomonas viridiflava</name>
    <dbReference type="NCBI Taxonomy" id="33069"/>
    <lineage>
        <taxon>Bacteria</taxon>
        <taxon>Pseudomonadati</taxon>
        <taxon>Pseudomonadota</taxon>
        <taxon>Gammaproteobacteria</taxon>
        <taxon>Pseudomonadales</taxon>
        <taxon>Pseudomonadaceae</taxon>
        <taxon>Pseudomonas</taxon>
    </lineage>
</organism>